<dbReference type="EMBL" id="GL996502">
    <property type="protein sequence ID" value="EGW32195.1"/>
    <property type="molecule type" value="Genomic_DNA"/>
</dbReference>
<proteinExistence type="predicted"/>
<name>G3APM4_SPAPN</name>
<dbReference type="STRING" id="619300.G3APM4"/>
<dbReference type="GO" id="GO:0005524">
    <property type="term" value="F:ATP binding"/>
    <property type="evidence" value="ECO:0007669"/>
    <property type="project" value="UniProtKB-KW"/>
</dbReference>
<dbReference type="InterPro" id="IPR042099">
    <property type="entry name" value="ANL_N_sf"/>
</dbReference>
<organism evidence="5">
    <name type="scientific">Spathaspora passalidarum (strain NRRL Y-27907 / 11-Y1)</name>
    <dbReference type="NCBI Taxonomy" id="619300"/>
    <lineage>
        <taxon>Eukaryota</taxon>
        <taxon>Fungi</taxon>
        <taxon>Dikarya</taxon>
        <taxon>Ascomycota</taxon>
        <taxon>Saccharomycotina</taxon>
        <taxon>Pichiomycetes</taxon>
        <taxon>Debaryomycetaceae</taxon>
        <taxon>Spathaspora</taxon>
    </lineage>
</organism>
<dbReference type="PANTHER" id="PTHR43272:SF33">
    <property type="entry name" value="AMP-BINDING DOMAIN-CONTAINING PROTEIN-RELATED"/>
    <property type="match status" value="1"/>
</dbReference>
<dbReference type="eggNOG" id="KOG1256">
    <property type="taxonomic scope" value="Eukaryota"/>
</dbReference>
<dbReference type="Gene3D" id="3.40.50.12780">
    <property type="entry name" value="N-terminal domain of ligase-like"/>
    <property type="match status" value="1"/>
</dbReference>
<evidence type="ECO:0000313" key="4">
    <source>
        <dbReference type="EMBL" id="EGW32195.1"/>
    </source>
</evidence>
<dbReference type="AlphaFoldDB" id="G3APM4"/>
<accession>G3APM4</accession>
<dbReference type="GeneID" id="18871482"/>
<dbReference type="OMA" id="NRGELCV"/>
<dbReference type="GO" id="GO:0004467">
    <property type="term" value="F:long-chain fatty acid-CoA ligase activity"/>
    <property type="evidence" value="ECO:0007669"/>
    <property type="project" value="TreeGrafter"/>
</dbReference>
<gene>
    <name evidence="4" type="ORF">SPAPADRAFT_50773</name>
</gene>
<keyword evidence="5" id="KW-1185">Reference proteome</keyword>
<dbReference type="InParanoid" id="G3APM4"/>
<evidence type="ECO:0000256" key="1">
    <source>
        <dbReference type="ARBA" id="ARBA00022741"/>
    </source>
</evidence>
<dbReference type="SUPFAM" id="SSF56801">
    <property type="entry name" value="Acetyl-CoA synthetase-like"/>
    <property type="match status" value="1"/>
</dbReference>
<dbReference type="KEGG" id="spaa:SPAPADRAFT_50773"/>
<dbReference type="Proteomes" id="UP000000709">
    <property type="component" value="Unassembled WGS sequence"/>
</dbReference>
<dbReference type="HOGENOM" id="CLU_000022_45_4_1"/>
<keyword evidence="1" id="KW-0547">Nucleotide-binding</keyword>
<feature type="domain" description="AMP-dependent synthetase/ligase" evidence="3">
    <location>
        <begin position="171"/>
        <end position="556"/>
    </location>
</feature>
<evidence type="ECO:0000259" key="3">
    <source>
        <dbReference type="Pfam" id="PF00501"/>
    </source>
</evidence>
<sequence length="754" mass="85042">MSDSLFSAHDFSKEVAVSHLPLKPNIICDSIAVKGSNGNANYSKVFRNKAIPNRIVKTIHPDLNTHHKLFANAAELFKNKPCLGARPYDYVNKKSAPEFKYFTYGEVNEKKKRIGAGFIRSLLANPFKNSELVAHKKIDHHLRDWMNYGTKSTGRNNPDFEIEKANSFILSIFASNRMEWILSDLACSSFSITNTALYDTLGPEVTQYILELTGSPMIVCSMDKIPQLLDLKKKFPKQLENFISIVSMDPAELIPTESFELAYELRVTIQDLRQIEEIGGENPIKELAPNPDTLYTISFTSGTTGSKPKGAMIPQSMAAAYISCLLCFEPHAGPNDKAFIFLPLTHIYERETSSFALCGGYYLGFPQLTIGRKDVNSFNDLIDDLRVFKPTYFSIVPRLLTRLEALIKVKIKELNPNDQEKVNKIIHYKLQEQSKADGSTGFDFTFDNFGPYKELRQFVGFDNIKWVQTASAPVAASTLIFLKASLNIGIRQLYGLTESGGAITATDAYESNPGSCGSIGPTGEFKLRNARDMGYNISELKGELLLRGPQIFKGYYYNKAETDVVFNEEGWFHTGDIASIDGKTGRITIIDRVKNFFKLQQGEYISPEKIENRYLSSNPMITQLYVHGDSLKSYLVGIVGIEYEKGLKFLNEEFGYNKIAMSSEELLEELNKVETKSKFLHIMNKNVKDKLSGFEILHNIHIEINPLTVERDVVTPTFKIRRPVASKFFAKVFHRLYEIEQSLVLAARLKAAKL</sequence>
<dbReference type="RefSeq" id="XP_007375471.1">
    <property type="nucleotide sequence ID" value="XM_007375409.1"/>
</dbReference>
<protein>
    <recommendedName>
        <fullName evidence="3">AMP-dependent synthetase/ligase domain-containing protein</fullName>
    </recommendedName>
</protein>
<keyword evidence="2" id="KW-0067">ATP-binding</keyword>
<dbReference type="PANTHER" id="PTHR43272">
    <property type="entry name" value="LONG-CHAIN-FATTY-ACID--COA LIGASE"/>
    <property type="match status" value="1"/>
</dbReference>
<dbReference type="Pfam" id="PF00501">
    <property type="entry name" value="AMP-binding"/>
    <property type="match status" value="1"/>
</dbReference>
<evidence type="ECO:0000313" key="5">
    <source>
        <dbReference type="Proteomes" id="UP000000709"/>
    </source>
</evidence>
<evidence type="ECO:0000256" key="2">
    <source>
        <dbReference type="ARBA" id="ARBA00022840"/>
    </source>
</evidence>
<dbReference type="InterPro" id="IPR000873">
    <property type="entry name" value="AMP-dep_synth/lig_dom"/>
</dbReference>
<dbReference type="GO" id="GO:0016020">
    <property type="term" value="C:membrane"/>
    <property type="evidence" value="ECO:0007669"/>
    <property type="project" value="TreeGrafter"/>
</dbReference>
<dbReference type="OrthoDB" id="1700726at2759"/>
<dbReference type="GO" id="GO:0005783">
    <property type="term" value="C:endoplasmic reticulum"/>
    <property type="evidence" value="ECO:0007669"/>
    <property type="project" value="TreeGrafter"/>
</dbReference>
<reference evidence="4 5" key="1">
    <citation type="journal article" date="2011" name="Proc. Natl. Acad. Sci. U.S.A.">
        <title>Comparative genomics of xylose-fermenting fungi for enhanced biofuel production.</title>
        <authorList>
            <person name="Wohlbach D.J."/>
            <person name="Kuo A."/>
            <person name="Sato T.K."/>
            <person name="Potts K.M."/>
            <person name="Salamov A.A."/>
            <person name="LaButti K.M."/>
            <person name="Sun H."/>
            <person name="Clum A."/>
            <person name="Pangilinan J.L."/>
            <person name="Lindquist E.A."/>
            <person name="Lucas S."/>
            <person name="Lapidus A."/>
            <person name="Jin M."/>
            <person name="Gunawan C."/>
            <person name="Balan V."/>
            <person name="Dale B.E."/>
            <person name="Jeffries T.W."/>
            <person name="Zinkel R."/>
            <person name="Barry K.W."/>
            <person name="Grigoriev I.V."/>
            <person name="Gasch A.P."/>
        </authorList>
    </citation>
    <scope>NUCLEOTIDE SEQUENCE [LARGE SCALE GENOMIC DNA]</scope>
    <source>
        <strain evidence="5">NRRL Y-27907 / 11-Y1</strain>
    </source>
</reference>